<dbReference type="SMART" id="SM00506">
    <property type="entry name" value="A1pp"/>
    <property type="match status" value="1"/>
</dbReference>
<reference evidence="3 4" key="1">
    <citation type="journal article" date="2019" name="Extremophiles">
        <title>Biogeography of thermophiles and predominance of Thermus scotoductus in domestic water heaters.</title>
        <authorList>
            <person name="Wilpiszeski R.L."/>
            <person name="Zhang Z."/>
            <person name="House C.H."/>
        </authorList>
    </citation>
    <scope>NUCLEOTIDE SEQUENCE [LARGE SCALE GENOMIC DNA]</scope>
    <source>
        <strain evidence="3 4">25_S25</strain>
    </source>
</reference>
<dbReference type="EMBL" id="PELY01000119">
    <property type="protein sequence ID" value="RTH26832.1"/>
    <property type="molecule type" value="Genomic_DNA"/>
</dbReference>
<feature type="domain" description="Macro" evidence="2">
    <location>
        <begin position="1"/>
        <end position="153"/>
    </location>
</feature>
<comment type="catalytic activity">
    <reaction evidence="1">
        <text>an N-(ADP-alpha-D-ribosyl)-thymidine in DNA + H2O = a thymidine in DNA + ADP-D-ribose</text>
        <dbReference type="Rhea" id="RHEA:71655"/>
        <dbReference type="Rhea" id="RHEA-COMP:13556"/>
        <dbReference type="Rhea" id="RHEA-COMP:18051"/>
        <dbReference type="ChEBI" id="CHEBI:15377"/>
        <dbReference type="ChEBI" id="CHEBI:57967"/>
        <dbReference type="ChEBI" id="CHEBI:137386"/>
        <dbReference type="ChEBI" id="CHEBI:191199"/>
    </reaction>
    <physiologicalReaction direction="left-to-right" evidence="1">
        <dbReference type="Rhea" id="RHEA:71656"/>
    </physiologicalReaction>
</comment>
<dbReference type="Gene3D" id="3.40.220.10">
    <property type="entry name" value="Leucine Aminopeptidase, subunit E, domain 1"/>
    <property type="match status" value="1"/>
</dbReference>
<dbReference type="SUPFAM" id="SSF52949">
    <property type="entry name" value="Macro domain-like"/>
    <property type="match status" value="1"/>
</dbReference>
<dbReference type="AlphaFoldDB" id="A0A430S033"/>
<proteinExistence type="predicted"/>
<name>A0A430S033_THESC</name>
<evidence type="ECO:0000256" key="1">
    <source>
        <dbReference type="ARBA" id="ARBA00035885"/>
    </source>
</evidence>
<dbReference type="InterPro" id="IPR002589">
    <property type="entry name" value="Macro_dom"/>
</dbReference>
<dbReference type="Proteomes" id="UP000287306">
    <property type="component" value="Unassembled WGS sequence"/>
</dbReference>
<evidence type="ECO:0000313" key="3">
    <source>
        <dbReference type="EMBL" id="RTH26832.1"/>
    </source>
</evidence>
<sequence>MLRFVQGDLLQAPVEALVNTVNTVGVMGKGVALRFKRAFPENYKAYVQACQRGEVQIGRIFVHDRGVLARPRYILNFPTKKHWRYPSRMEYVEEGLKDLVRVIRELGIRSLALPPLGAGNGGLPWPEVRQRIQDALKPLEDVEILVYEPQNAELPPIAPLPTKPRLTKARAALLKLFGLYGAWEDIGRLEAQKLAYFLQEAGLDLRLNFTRNTYGPYAEPLNHVLARLEGHYIQGYGDRNTPSHMRLREGALKEAVAFLADHPDADEAASRAATWVEGFEDSYGLELLATVHWAVRREGARTWDDLRKVLQAWGPRKAKIPQRDLEVALYYLLQRGALQPEEWSDRVVLPEDAPQLA</sequence>
<dbReference type="InterPro" id="IPR050892">
    <property type="entry name" value="ADP-ribose_metab_enzymes"/>
</dbReference>
<dbReference type="InterPro" id="IPR043472">
    <property type="entry name" value="Macro_dom-like"/>
</dbReference>
<organism evidence="3 4">
    <name type="scientific">Thermus scotoductus</name>
    <dbReference type="NCBI Taxonomy" id="37636"/>
    <lineage>
        <taxon>Bacteria</taxon>
        <taxon>Thermotogati</taxon>
        <taxon>Deinococcota</taxon>
        <taxon>Deinococci</taxon>
        <taxon>Thermales</taxon>
        <taxon>Thermaceae</taxon>
        <taxon>Thermus</taxon>
    </lineage>
</organism>
<protein>
    <submittedName>
        <fullName evidence="3">Appr-1-p processing protein</fullName>
    </submittedName>
</protein>
<dbReference type="PANTHER" id="PTHR12521">
    <property type="entry name" value="PROTEIN C6ORF130"/>
    <property type="match status" value="1"/>
</dbReference>
<dbReference type="Pfam" id="PF01661">
    <property type="entry name" value="Macro"/>
    <property type="match status" value="1"/>
</dbReference>
<comment type="caution">
    <text evidence="3">The sequence shown here is derived from an EMBL/GenBank/DDBJ whole genome shotgun (WGS) entry which is preliminary data.</text>
</comment>
<dbReference type="GO" id="GO:0140291">
    <property type="term" value="P:peptidyl-glutamate ADP-deribosylation"/>
    <property type="evidence" value="ECO:0007669"/>
    <property type="project" value="TreeGrafter"/>
</dbReference>
<gene>
    <name evidence="3" type="ORF">CSW38_05010</name>
</gene>
<dbReference type="CDD" id="cd02901">
    <property type="entry name" value="Macro_Poa1p-like"/>
    <property type="match status" value="1"/>
</dbReference>
<evidence type="ECO:0000313" key="4">
    <source>
        <dbReference type="Proteomes" id="UP000287306"/>
    </source>
</evidence>
<dbReference type="PANTHER" id="PTHR12521:SF0">
    <property type="entry name" value="ADP-RIBOSE GLYCOHYDROLASE OARD1"/>
    <property type="match status" value="1"/>
</dbReference>
<dbReference type="PROSITE" id="PS51154">
    <property type="entry name" value="MACRO"/>
    <property type="match status" value="1"/>
</dbReference>
<accession>A0A430S033</accession>
<evidence type="ECO:0000259" key="2">
    <source>
        <dbReference type="PROSITE" id="PS51154"/>
    </source>
</evidence>